<evidence type="ECO:0000256" key="1">
    <source>
        <dbReference type="SAM" id="MobiDB-lite"/>
    </source>
</evidence>
<dbReference type="Proteomes" id="UP000054498">
    <property type="component" value="Unassembled WGS sequence"/>
</dbReference>
<dbReference type="KEGG" id="mng:MNEG_15150"/>
<dbReference type="Gene3D" id="3.40.718.10">
    <property type="entry name" value="Isopropylmalate Dehydrogenase"/>
    <property type="match status" value="1"/>
</dbReference>
<feature type="region of interest" description="Disordered" evidence="1">
    <location>
        <begin position="1"/>
        <end position="29"/>
    </location>
</feature>
<organism evidence="2 3">
    <name type="scientific">Monoraphidium neglectum</name>
    <dbReference type="NCBI Taxonomy" id="145388"/>
    <lineage>
        <taxon>Eukaryota</taxon>
        <taxon>Viridiplantae</taxon>
        <taxon>Chlorophyta</taxon>
        <taxon>core chlorophytes</taxon>
        <taxon>Chlorophyceae</taxon>
        <taxon>CS clade</taxon>
        <taxon>Sphaeropleales</taxon>
        <taxon>Selenastraceae</taxon>
        <taxon>Monoraphidium</taxon>
    </lineage>
</organism>
<gene>
    <name evidence="2" type="ORF">MNEG_15150</name>
</gene>
<accession>A0A0D2LLY5</accession>
<evidence type="ECO:0000313" key="3">
    <source>
        <dbReference type="Proteomes" id="UP000054498"/>
    </source>
</evidence>
<dbReference type="GeneID" id="25732783"/>
<proteinExistence type="predicted"/>
<dbReference type="AlphaFoldDB" id="A0A0D2LLY5"/>
<evidence type="ECO:0008006" key="4">
    <source>
        <dbReference type="Google" id="ProtNLM"/>
    </source>
</evidence>
<protein>
    <recommendedName>
        <fullName evidence="4">4-hydroxythreonine-4-phosphate dehydrogenase</fullName>
    </recommendedName>
</protein>
<name>A0A0D2LLY5_9CHLO</name>
<evidence type="ECO:0000313" key="2">
    <source>
        <dbReference type="EMBL" id="KIY92814.1"/>
    </source>
</evidence>
<feature type="non-terminal residue" evidence="2">
    <location>
        <position position="78"/>
    </location>
</feature>
<keyword evidence="3" id="KW-1185">Reference proteome</keyword>
<sequence>MQRLQRTRAPSSASLRTLAPRPAATRRRAARCVPASAVADAPAPAASAGGVKPRIAIACGDPSGIGPEVCLKALSDPS</sequence>
<dbReference type="SUPFAM" id="SSF53659">
    <property type="entry name" value="Isocitrate/Isopropylmalate dehydrogenase-like"/>
    <property type="match status" value="1"/>
</dbReference>
<reference evidence="2 3" key="1">
    <citation type="journal article" date="2013" name="BMC Genomics">
        <title>Reconstruction of the lipid metabolism for the microalga Monoraphidium neglectum from its genome sequence reveals characteristics suitable for biofuel production.</title>
        <authorList>
            <person name="Bogen C."/>
            <person name="Al-Dilaimi A."/>
            <person name="Albersmeier A."/>
            <person name="Wichmann J."/>
            <person name="Grundmann M."/>
            <person name="Rupp O."/>
            <person name="Lauersen K.J."/>
            <person name="Blifernez-Klassen O."/>
            <person name="Kalinowski J."/>
            <person name="Goesmann A."/>
            <person name="Mussgnug J.H."/>
            <person name="Kruse O."/>
        </authorList>
    </citation>
    <scope>NUCLEOTIDE SEQUENCE [LARGE SCALE GENOMIC DNA]</scope>
    <source>
        <strain evidence="2 3">SAG 48.87</strain>
    </source>
</reference>
<dbReference type="RefSeq" id="XP_013891834.1">
    <property type="nucleotide sequence ID" value="XM_014036380.1"/>
</dbReference>
<dbReference type="EMBL" id="KK105293">
    <property type="protein sequence ID" value="KIY92814.1"/>
    <property type="molecule type" value="Genomic_DNA"/>
</dbReference>